<dbReference type="RefSeq" id="WP_147309052.1">
    <property type="nucleotide sequence ID" value="NZ_OFSW01000032.1"/>
</dbReference>
<gene>
    <name evidence="1" type="ORF">CBM2594_U10200</name>
</gene>
<accession>A0A7Z7NR35</accession>
<dbReference type="EMBL" id="OGUU01000045">
    <property type="protein sequence ID" value="SPC25699.1"/>
    <property type="molecule type" value="Genomic_DNA"/>
</dbReference>
<reference evidence="1 2" key="1">
    <citation type="submission" date="2018-01" db="EMBL/GenBank/DDBJ databases">
        <authorList>
            <person name="Clerissi C."/>
        </authorList>
    </citation>
    <scope>NUCLEOTIDE SEQUENCE [LARGE SCALE GENOMIC DNA]</scope>
    <source>
        <strain evidence="1">Cupriavidus taiwanensis STM 6021</strain>
    </source>
</reference>
<dbReference type="AlphaFoldDB" id="A0A7Z7NR35"/>
<comment type="caution">
    <text evidence="1">The sequence shown here is derived from an EMBL/GenBank/DDBJ whole genome shotgun (WGS) entry which is preliminary data.</text>
</comment>
<protein>
    <submittedName>
        <fullName evidence="1">Uncharacterized protein</fullName>
    </submittedName>
</protein>
<evidence type="ECO:0000313" key="2">
    <source>
        <dbReference type="Proteomes" id="UP000257139"/>
    </source>
</evidence>
<organism evidence="1 2">
    <name type="scientific">Cupriavidus taiwanensis</name>
    <dbReference type="NCBI Taxonomy" id="164546"/>
    <lineage>
        <taxon>Bacteria</taxon>
        <taxon>Pseudomonadati</taxon>
        <taxon>Pseudomonadota</taxon>
        <taxon>Betaproteobacteria</taxon>
        <taxon>Burkholderiales</taxon>
        <taxon>Burkholderiaceae</taxon>
        <taxon>Cupriavidus</taxon>
    </lineage>
</organism>
<dbReference type="Proteomes" id="UP000257139">
    <property type="component" value="Unassembled WGS sequence"/>
</dbReference>
<proteinExistence type="predicted"/>
<evidence type="ECO:0000313" key="1">
    <source>
        <dbReference type="EMBL" id="SPC25699.1"/>
    </source>
</evidence>
<name>A0A7Z7NR35_9BURK</name>
<sequence length="91" mass="10226">MPSNSSNVLGNEGKKPTLTIKRTYYAFNIERLALPVLRVVQFERRMRRDAHGNDCIVSDVGVRFRARIEDLPADRATAEARVLAARASIRG</sequence>